<name>A0A2V1CYT1_9PLEO</name>
<gene>
    <name evidence="9" type="ORF">DM02DRAFT_636490</name>
</gene>
<evidence type="ECO:0000256" key="2">
    <source>
        <dbReference type="ARBA" id="ARBA00022692"/>
    </source>
</evidence>
<dbReference type="Pfam" id="PF20684">
    <property type="entry name" value="Fung_rhodopsin"/>
    <property type="match status" value="1"/>
</dbReference>
<evidence type="ECO:0000259" key="8">
    <source>
        <dbReference type="Pfam" id="PF20684"/>
    </source>
</evidence>
<evidence type="ECO:0000313" key="10">
    <source>
        <dbReference type="Proteomes" id="UP000244855"/>
    </source>
</evidence>
<keyword evidence="4 7" id="KW-0472">Membrane</keyword>
<feature type="transmembrane region" description="Helical" evidence="7">
    <location>
        <begin position="37"/>
        <end position="55"/>
    </location>
</feature>
<dbReference type="PANTHER" id="PTHR33048:SF47">
    <property type="entry name" value="INTEGRAL MEMBRANE PROTEIN-RELATED"/>
    <property type="match status" value="1"/>
</dbReference>
<evidence type="ECO:0000256" key="4">
    <source>
        <dbReference type="ARBA" id="ARBA00023136"/>
    </source>
</evidence>
<feature type="compositionally biased region" description="Basic and acidic residues" evidence="6">
    <location>
        <begin position="241"/>
        <end position="261"/>
    </location>
</feature>
<dbReference type="PANTHER" id="PTHR33048">
    <property type="entry name" value="PTH11-LIKE INTEGRAL MEMBRANE PROTEIN (AFU_ORTHOLOGUE AFUA_5G11245)"/>
    <property type="match status" value="1"/>
</dbReference>
<evidence type="ECO:0000256" key="7">
    <source>
        <dbReference type="SAM" id="Phobius"/>
    </source>
</evidence>
<dbReference type="InterPro" id="IPR052337">
    <property type="entry name" value="SAT4-like"/>
</dbReference>
<dbReference type="GO" id="GO:0016020">
    <property type="term" value="C:membrane"/>
    <property type="evidence" value="ECO:0007669"/>
    <property type="project" value="UniProtKB-SubCell"/>
</dbReference>
<dbReference type="InterPro" id="IPR049326">
    <property type="entry name" value="Rhodopsin_dom_fungi"/>
</dbReference>
<dbReference type="EMBL" id="KZ806053">
    <property type="protein sequence ID" value="PVH90890.1"/>
    <property type="molecule type" value="Genomic_DNA"/>
</dbReference>
<organism evidence="9 10">
    <name type="scientific">Periconia macrospinosa</name>
    <dbReference type="NCBI Taxonomy" id="97972"/>
    <lineage>
        <taxon>Eukaryota</taxon>
        <taxon>Fungi</taxon>
        <taxon>Dikarya</taxon>
        <taxon>Ascomycota</taxon>
        <taxon>Pezizomycotina</taxon>
        <taxon>Dothideomycetes</taxon>
        <taxon>Pleosporomycetidae</taxon>
        <taxon>Pleosporales</taxon>
        <taxon>Massarineae</taxon>
        <taxon>Periconiaceae</taxon>
        <taxon>Periconia</taxon>
    </lineage>
</organism>
<evidence type="ECO:0000256" key="6">
    <source>
        <dbReference type="SAM" id="MobiDB-lite"/>
    </source>
</evidence>
<accession>A0A2V1CYT1</accession>
<evidence type="ECO:0000313" key="9">
    <source>
        <dbReference type="EMBL" id="PVH90890.1"/>
    </source>
</evidence>
<feature type="transmembrane region" description="Helical" evidence="7">
    <location>
        <begin position="6"/>
        <end position="25"/>
    </location>
</feature>
<dbReference type="Proteomes" id="UP000244855">
    <property type="component" value="Unassembled WGS sequence"/>
</dbReference>
<evidence type="ECO:0000256" key="1">
    <source>
        <dbReference type="ARBA" id="ARBA00004141"/>
    </source>
</evidence>
<feature type="region of interest" description="Disordered" evidence="6">
    <location>
        <begin position="238"/>
        <end position="265"/>
    </location>
</feature>
<comment type="subcellular location">
    <subcellularLocation>
        <location evidence="1">Membrane</location>
        <topology evidence="1">Multi-pass membrane protein</topology>
    </subcellularLocation>
</comment>
<comment type="similarity">
    <text evidence="5">Belongs to the SAT4 family.</text>
</comment>
<dbReference type="AlphaFoldDB" id="A0A2V1CYT1"/>
<feature type="domain" description="Rhodopsin" evidence="8">
    <location>
        <begin position="57"/>
        <end position="208"/>
    </location>
</feature>
<evidence type="ECO:0000256" key="5">
    <source>
        <dbReference type="ARBA" id="ARBA00038359"/>
    </source>
</evidence>
<keyword evidence="3 7" id="KW-1133">Transmembrane helix</keyword>
<dbReference type="OrthoDB" id="444631at2759"/>
<feature type="transmembrane region" description="Helical" evidence="7">
    <location>
        <begin position="102"/>
        <end position="123"/>
    </location>
</feature>
<evidence type="ECO:0000256" key="3">
    <source>
        <dbReference type="ARBA" id="ARBA00022989"/>
    </source>
</evidence>
<proteinExistence type="inferred from homology"/>
<dbReference type="STRING" id="97972.A0A2V1CYT1"/>
<protein>
    <recommendedName>
        <fullName evidence="8">Rhodopsin domain-containing protein</fullName>
    </recommendedName>
</protein>
<reference evidence="9 10" key="1">
    <citation type="journal article" date="2018" name="Sci. Rep.">
        <title>Comparative genomics provides insights into the lifestyle and reveals functional heterogeneity of dark septate endophytic fungi.</title>
        <authorList>
            <person name="Knapp D.G."/>
            <person name="Nemeth J.B."/>
            <person name="Barry K."/>
            <person name="Hainaut M."/>
            <person name="Henrissat B."/>
            <person name="Johnson J."/>
            <person name="Kuo A."/>
            <person name="Lim J.H.P."/>
            <person name="Lipzen A."/>
            <person name="Nolan M."/>
            <person name="Ohm R.A."/>
            <person name="Tamas L."/>
            <person name="Grigoriev I.V."/>
            <person name="Spatafora J.W."/>
            <person name="Nagy L.G."/>
            <person name="Kovacs G.M."/>
        </authorList>
    </citation>
    <scope>NUCLEOTIDE SEQUENCE [LARGE SCALE GENOMIC DNA]</scope>
    <source>
        <strain evidence="9 10">DSE2036</strain>
    </source>
</reference>
<keyword evidence="2 7" id="KW-0812">Transmembrane</keyword>
<keyword evidence="10" id="KW-1185">Reference proteome</keyword>
<sequence>MDDKRGQIIGLNIAFMSVSVLAVIIRLLTRIFLIKRIWAEDVLITIALFLGLAQASCYMVFLVSASGIASSIVAMTLCVPWEKLWTPTHTGHCINIKAFHTACFALNMVLDIVIFILPIPLLWSLTLTFDSTKKATAMFGGYICPWVNVMELRRLSVVIASILRLYHLLIMFNIPDWSTVDSINWSTIETHLAILVSCTAAFKKLIQRFLPGIIGSLSATKQSRNRYNYATHGGGYLRQVRTHDKPNPKSGIRESVHRADENGSQEHIVEDIEMPWFSEARDVQAASETSLNDGVLEGCLPDCSAREAQGQM</sequence>